<name>A0A3M7BM70_HORWE</name>
<evidence type="ECO:0000313" key="1">
    <source>
        <dbReference type="EMBL" id="RMY40888.1"/>
    </source>
</evidence>
<gene>
    <name evidence="1" type="ORF">D0866_00963</name>
</gene>
<sequence length="355" mass="37872">MTPIGGDLGSRMQQCLLAASLGVVAYAARSTDLNLDKSIASCDALPCGRTVNETGICAPRTPDNSIARGVGMVSDAVNLPGSNTSLSFTLTDGETRGVNVGATGTTFSTLGLYVGAPEDADLANQPPACSLLFQFQGQTFPETSTENYENTTLCPYAFRGVDDSCLENLRDTIRTFEYSADSYPSWSRCEALAQYVEHSMQEIGSNSRDLQTTCSYLASLVSVTGGTISGPDVVTNISRPAGDDTTCQPVLPQDYNLHRIAYAREPLSFNSSVIDEGLDLGLGGRTGYTPVVNVLYSQEDDTEPEVTFLCMRTYTPDGGELPGSRLLYNGASVSSRFSTIMATVVSGALLWFILH</sequence>
<dbReference type="EMBL" id="QWIM01000050">
    <property type="protein sequence ID" value="RMY40888.1"/>
    <property type="molecule type" value="Genomic_DNA"/>
</dbReference>
<protein>
    <submittedName>
        <fullName evidence="1">Uncharacterized protein</fullName>
    </submittedName>
</protein>
<dbReference type="AlphaFoldDB" id="A0A3M7BM70"/>
<evidence type="ECO:0000313" key="2">
    <source>
        <dbReference type="Proteomes" id="UP000276864"/>
    </source>
</evidence>
<dbReference type="Proteomes" id="UP000276864">
    <property type="component" value="Unassembled WGS sequence"/>
</dbReference>
<proteinExistence type="predicted"/>
<organism evidence="1 2">
    <name type="scientific">Hortaea werneckii</name>
    <name type="common">Black yeast</name>
    <name type="synonym">Cladosporium werneckii</name>
    <dbReference type="NCBI Taxonomy" id="91943"/>
    <lineage>
        <taxon>Eukaryota</taxon>
        <taxon>Fungi</taxon>
        <taxon>Dikarya</taxon>
        <taxon>Ascomycota</taxon>
        <taxon>Pezizomycotina</taxon>
        <taxon>Dothideomycetes</taxon>
        <taxon>Dothideomycetidae</taxon>
        <taxon>Mycosphaerellales</taxon>
        <taxon>Teratosphaeriaceae</taxon>
        <taxon>Hortaea</taxon>
    </lineage>
</organism>
<reference evidence="1 2" key="1">
    <citation type="journal article" date="2018" name="BMC Genomics">
        <title>Genomic evidence for intraspecific hybridization in a clonal and extremely halotolerant yeast.</title>
        <authorList>
            <person name="Gostincar C."/>
            <person name="Stajich J.E."/>
            <person name="Zupancic J."/>
            <person name="Zalar P."/>
            <person name="Gunde-Cimerman N."/>
        </authorList>
    </citation>
    <scope>NUCLEOTIDE SEQUENCE [LARGE SCALE GENOMIC DNA]</scope>
    <source>
        <strain evidence="1 2">EXF-6651</strain>
    </source>
</reference>
<comment type="caution">
    <text evidence="1">The sequence shown here is derived from an EMBL/GenBank/DDBJ whole genome shotgun (WGS) entry which is preliminary data.</text>
</comment>
<accession>A0A3M7BM70</accession>